<accession>Q17CN5</accession>
<dbReference type="EMBL" id="CH477307">
    <property type="protein sequence ID" value="EAT44062.1"/>
    <property type="molecule type" value="Genomic_DNA"/>
</dbReference>
<dbReference type="Proteomes" id="UP000682892">
    <property type="component" value="Chromosome 2"/>
</dbReference>
<reference evidence="1" key="1">
    <citation type="submission" date="2005-10" db="EMBL/GenBank/DDBJ databases">
        <authorList>
            <person name="Loftus B.J."/>
            <person name="Nene V.M."/>
            <person name="Hannick L.I."/>
            <person name="Bidwell S."/>
            <person name="Haas B."/>
            <person name="Amedeo P."/>
            <person name="Orvis J."/>
            <person name="Wortman J.R."/>
            <person name="White O.R."/>
            <person name="Salzberg S."/>
            <person name="Shumway M."/>
            <person name="Koo H."/>
            <person name="Zhao Y."/>
            <person name="Holmes M."/>
            <person name="Miller J."/>
            <person name="Schatz M."/>
            <person name="Pop M."/>
            <person name="Pai G."/>
            <person name="Utterback T."/>
            <person name="Rogers Y.-H."/>
            <person name="Kravitz S."/>
            <person name="Fraser C.M."/>
        </authorList>
    </citation>
    <scope>NUCLEOTIDE SEQUENCE</scope>
    <source>
        <strain evidence="1">Liverpool</strain>
    </source>
</reference>
<evidence type="ECO:0000313" key="1">
    <source>
        <dbReference type="EMBL" id="EAT44062.1"/>
    </source>
</evidence>
<feature type="non-terminal residue" evidence="1">
    <location>
        <position position="150"/>
    </location>
</feature>
<organism evidence="1 2">
    <name type="scientific">Aedes aegypti</name>
    <name type="common">Yellowfever mosquito</name>
    <name type="synonym">Culex aegypti</name>
    <dbReference type="NCBI Taxonomy" id="7159"/>
    <lineage>
        <taxon>Eukaryota</taxon>
        <taxon>Metazoa</taxon>
        <taxon>Ecdysozoa</taxon>
        <taxon>Arthropoda</taxon>
        <taxon>Hexapoda</taxon>
        <taxon>Insecta</taxon>
        <taxon>Pterygota</taxon>
        <taxon>Neoptera</taxon>
        <taxon>Endopterygota</taxon>
        <taxon>Diptera</taxon>
        <taxon>Nematocera</taxon>
        <taxon>Culicoidea</taxon>
        <taxon>Culicidae</taxon>
        <taxon>Culicinae</taxon>
        <taxon>Aedini</taxon>
        <taxon>Aedes</taxon>
        <taxon>Stegomyia</taxon>
    </lineage>
</organism>
<dbReference type="AlphaFoldDB" id="Q17CN5"/>
<sequence>MDGLMYRKIKMYIHLKHSSLANLFIRSLWRVFALLLLTWIRIAGSGRSIQKGSFLFCWCCRLHGGSRCRLIVVGRSRRKRSSEVQCCPEHHRQNRDEIEIPVGGDVVVQIQQNGERGLEKEKECVCVSVSGSQVFLQVICSLNNFAVNFS</sequence>
<name>Q17CN5_AEDAE</name>
<reference evidence="1" key="2">
    <citation type="journal article" date="2007" name="Science">
        <title>Genome sequence of Aedes aegypti, a major arbovirus vector.</title>
        <authorList>
            <person name="Nene V."/>
            <person name="Wortman J.R."/>
            <person name="Lawson D."/>
            <person name="Haas B."/>
            <person name="Kodira C."/>
            <person name="Tu Z.J."/>
            <person name="Loftus B."/>
            <person name="Xi Z."/>
            <person name="Megy K."/>
            <person name="Grabherr M."/>
            <person name="Ren Q."/>
            <person name="Zdobnov E.M."/>
            <person name="Lobo N.F."/>
            <person name="Campbell K.S."/>
            <person name="Brown S.E."/>
            <person name="Bonaldo M.F."/>
            <person name="Zhu J."/>
            <person name="Sinkins S.P."/>
            <person name="Hogenkamp D.G."/>
            <person name="Amedeo P."/>
            <person name="Arensburger P."/>
            <person name="Atkinson P.W."/>
            <person name="Bidwell S."/>
            <person name="Biedler J."/>
            <person name="Birney E."/>
            <person name="Bruggner R.V."/>
            <person name="Costas J."/>
            <person name="Coy M.R."/>
            <person name="Crabtree J."/>
            <person name="Crawford M."/>
            <person name="Debruyn B."/>
            <person name="Decaprio D."/>
            <person name="Eiglmeier K."/>
            <person name="Eisenstadt E."/>
            <person name="El-Dorry H."/>
            <person name="Gelbart W.M."/>
            <person name="Gomes S.L."/>
            <person name="Hammond M."/>
            <person name="Hannick L.I."/>
            <person name="Hogan J.R."/>
            <person name="Holmes M.H."/>
            <person name="Jaffe D."/>
            <person name="Johnston J.S."/>
            <person name="Kennedy R.C."/>
            <person name="Koo H."/>
            <person name="Kravitz S."/>
            <person name="Kriventseva E.V."/>
            <person name="Kulp D."/>
            <person name="Labutti K."/>
            <person name="Lee E."/>
            <person name="Li S."/>
            <person name="Lovin D.D."/>
            <person name="Mao C."/>
            <person name="Mauceli E."/>
            <person name="Menck C.F."/>
            <person name="Miller J.R."/>
            <person name="Montgomery P."/>
            <person name="Mori A."/>
            <person name="Nascimento A.L."/>
            <person name="Naveira H.F."/>
            <person name="Nusbaum C."/>
            <person name="O'leary S."/>
            <person name="Orvis J."/>
            <person name="Pertea M."/>
            <person name="Quesneville H."/>
            <person name="Reidenbach K.R."/>
            <person name="Rogers Y.H."/>
            <person name="Roth C.W."/>
            <person name="Schneider J.R."/>
            <person name="Schatz M."/>
            <person name="Shumway M."/>
            <person name="Stanke M."/>
            <person name="Stinson E.O."/>
            <person name="Tubio J.M."/>
            <person name="Vanzee J.P."/>
            <person name="Verjovski-Almeida S."/>
            <person name="Werner D."/>
            <person name="White O."/>
            <person name="Wyder S."/>
            <person name="Zeng Q."/>
            <person name="Zhao Q."/>
            <person name="Zhao Y."/>
            <person name="Hill C.A."/>
            <person name="Raikhel A.S."/>
            <person name="Soares M.B."/>
            <person name="Knudson D.L."/>
            <person name="Lee N.H."/>
            <person name="Galagan J."/>
            <person name="Salzberg S.L."/>
            <person name="Paulsen I.T."/>
            <person name="Dimopoulos G."/>
            <person name="Collins F.H."/>
            <person name="Birren B."/>
            <person name="Fraser-Liggett C.M."/>
            <person name="Severson D.W."/>
        </authorList>
    </citation>
    <scope>NUCLEOTIDE SEQUENCE [LARGE SCALE GENOMIC DNA]</scope>
    <source>
        <strain evidence="1">Liverpool</strain>
    </source>
</reference>
<gene>
    <name evidence="1" type="ORF">AaeL_AAEL004531</name>
</gene>
<protein>
    <submittedName>
        <fullName evidence="1">AAEL004531-PA</fullName>
    </submittedName>
</protein>
<proteinExistence type="predicted"/>
<evidence type="ECO:0000313" key="2">
    <source>
        <dbReference type="Proteomes" id="UP000682892"/>
    </source>
</evidence>
<dbReference type="PaxDb" id="7159-AAEL004531-PA"/>
<reference evidence="1" key="3">
    <citation type="submission" date="2012-09" db="EMBL/GenBank/DDBJ databases">
        <authorList>
            <consortium name="VectorBase"/>
        </authorList>
    </citation>
    <scope>NUCLEOTIDE SEQUENCE</scope>
    <source>
        <strain evidence="1">Liverpool</strain>
    </source>
</reference>